<feature type="region of interest" description="Disordered" evidence="1">
    <location>
        <begin position="123"/>
        <end position="149"/>
    </location>
</feature>
<feature type="compositionally biased region" description="Basic and acidic residues" evidence="1">
    <location>
        <begin position="127"/>
        <end position="149"/>
    </location>
</feature>
<keyword evidence="3" id="KW-1185">Reference proteome</keyword>
<dbReference type="RefSeq" id="WP_138209961.1">
    <property type="nucleotide sequence ID" value="NZ_CBCRUQ010000020.1"/>
</dbReference>
<evidence type="ECO:0000313" key="3">
    <source>
        <dbReference type="Proteomes" id="UP000308489"/>
    </source>
</evidence>
<dbReference type="OrthoDB" id="1907411at2"/>
<name>A0A4U9RCR4_HATHI</name>
<dbReference type="KEGG" id="hhw:NCTC503_01290"/>
<evidence type="ECO:0000256" key="1">
    <source>
        <dbReference type="SAM" id="MobiDB-lite"/>
    </source>
</evidence>
<dbReference type="Proteomes" id="UP000308489">
    <property type="component" value="Chromosome 1"/>
</dbReference>
<gene>
    <name evidence="2" type="ORF">NCTC503_01290</name>
</gene>
<accession>A0A4U9RCR4</accession>
<protein>
    <recommendedName>
        <fullName evidence="4">Tail assembly chaperone</fullName>
    </recommendedName>
</protein>
<dbReference type="EMBL" id="LR590481">
    <property type="protein sequence ID" value="VTQ88768.1"/>
    <property type="molecule type" value="Genomic_DNA"/>
</dbReference>
<sequence>MTITSIDDMKKQQYVEATLPGWGIDDTITVKLKHFSLLDAASKGNIPNPLIGPVLDLFKGEGINVQEIQGLKSFSEVQNLFCELCLMEPTFKELKEAGIELTEEQKYIIYQFATGGAKALIPFSRKSKGDGPSEHGPDVPDDTKPVNED</sequence>
<organism evidence="2 3">
    <name type="scientific">Hathewaya histolytica</name>
    <name type="common">Clostridium histolyticum</name>
    <dbReference type="NCBI Taxonomy" id="1498"/>
    <lineage>
        <taxon>Bacteria</taxon>
        <taxon>Bacillati</taxon>
        <taxon>Bacillota</taxon>
        <taxon>Clostridia</taxon>
        <taxon>Eubacteriales</taxon>
        <taxon>Clostridiaceae</taxon>
        <taxon>Hathewaya</taxon>
    </lineage>
</organism>
<reference evidence="2 3" key="1">
    <citation type="submission" date="2019-05" db="EMBL/GenBank/DDBJ databases">
        <authorList>
            <consortium name="Pathogen Informatics"/>
        </authorList>
    </citation>
    <scope>NUCLEOTIDE SEQUENCE [LARGE SCALE GENOMIC DNA]</scope>
    <source>
        <strain evidence="2 3">NCTC503</strain>
    </source>
</reference>
<proteinExistence type="predicted"/>
<evidence type="ECO:0008006" key="4">
    <source>
        <dbReference type="Google" id="ProtNLM"/>
    </source>
</evidence>
<dbReference type="AlphaFoldDB" id="A0A4U9RCR4"/>
<evidence type="ECO:0000313" key="2">
    <source>
        <dbReference type="EMBL" id="VTQ88768.1"/>
    </source>
</evidence>